<dbReference type="AlphaFoldDB" id="A0A147BU74"/>
<sequence>MTVWFVHAMFRGTVFNPLTIFSFWAFLTLSRFIVVFKIKFSAFNIKFVAPNKIKLLLVLLLLLFFNVSVVIF</sequence>
<accession>A0A147BU74</accession>
<organism evidence="2">
    <name type="scientific">Ixodes ricinus</name>
    <name type="common">Common tick</name>
    <name type="synonym">Acarus ricinus</name>
    <dbReference type="NCBI Taxonomy" id="34613"/>
    <lineage>
        <taxon>Eukaryota</taxon>
        <taxon>Metazoa</taxon>
        <taxon>Ecdysozoa</taxon>
        <taxon>Arthropoda</taxon>
        <taxon>Chelicerata</taxon>
        <taxon>Arachnida</taxon>
        <taxon>Acari</taxon>
        <taxon>Parasitiformes</taxon>
        <taxon>Ixodida</taxon>
        <taxon>Ixodoidea</taxon>
        <taxon>Ixodidae</taxon>
        <taxon>Ixodinae</taxon>
        <taxon>Ixodes</taxon>
    </lineage>
</organism>
<protein>
    <submittedName>
        <fullName evidence="2">Protein berghei strain anka</fullName>
    </submittedName>
</protein>
<reference evidence="2" key="1">
    <citation type="journal article" date="2018" name="PLoS Negl. Trop. Dis.">
        <title>Sialome diversity of ticks revealed by RNAseq of single tick salivary glands.</title>
        <authorList>
            <person name="Perner J."/>
            <person name="Kropackova S."/>
            <person name="Kopacek P."/>
            <person name="Ribeiro J.M."/>
        </authorList>
    </citation>
    <scope>NUCLEOTIDE SEQUENCE</scope>
    <source>
        <strain evidence="2">Siblings of single egg batch collected in Ceske Budejovice</strain>
        <tissue evidence="2">Salivary glands</tissue>
    </source>
</reference>
<proteinExistence type="predicted"/>
<dbReference type="EMBL" id="GEGO01001352">
    <property type="protein sequence ID" value="JAR94052.1"/>
    <property type="molecule type" value="Transcribed_RNA"/>
</dbReference>
<keyword evidence="1" id="KW-0812">Transmembrane</keyword>
<name>A0A147BU74_IXORI</name>
<feature type="transmembrane region" description="Helical" evidence="1">
    <location>
        <begin position="55"/>
        <end position="71"/>
    </location>
</feature>
<keyword evidence="1" id="KW-1133">Transmembrane helix</keyword>
<evidence type="ECO:0000256" key="1">
    <source>
        <dbReference type="SAM" id="Phobius"/>
    </source>
</evidence>
<evidence type="ECO:0000313" key="2">
    <source>
        <dbReference type="EMBL" id="JAR94052.1"/>
    </source>
</evidence>
<keyword evidence="1" id="KW-0472">Membrane</keyword>
<feature type="transmembrane region" description="Helical" evidence="1">
    <location>
        <begin position="14"/>
        <end position="34"/>
    </location>
</feature>